<evidence type="ECO:0000259" key="7">
    <source>
        <dbReference type="PROSITE" id="PS50042"/>
    </source>
</evidence>
<feature type="binding site" evidence="6">
    <location>
        <position position="241"/>
    </location>
    <ligand>
        <name>substrate</name>
    </ligand>
</feature>
<dbReference type="InterPro" id="IPR012338">
    <property type="entry name" value="Beta-lactam/transpept-like"/>
</dbReference>
<evidence type="ECO:0000256" key="3">
    <source>
        <dbReference type="ARBA" id="ARBA00012918"/>
    </source>
</evidence>
<dbReference type="PANTHER" id="PTHR12544:SF29">
    <property type="entry name" value="GLUTAMINASE"/>
    <property type="match status" value="1"/>
</dbReference>
<dbReference type="Gene3D" id="3.40.710.10">
    <property type="entry name" value="DD-peptidase/beta-lactamase superfamily"/>
    <property type="match status" value="1"/>
</dbReference>
<dbReference type="Pfam" id="PF04960">
    <property type="entry name" value="Glutaminase"/>
    <property type="match status" value="1"/>
</dbReference>
<accession>A0ABS7P1N4</accession>
<feature type="binding site" evidence="6">
    <location>
        <position position="158"/>
    </location>
    <ligand>
        <name>substrate</name>
    </ligand>
</feature>
<dbReference type="PROSITE" id="PS50042">
    <property type="entry name" value="CNMP_BINDING_3"/>
    <property type="match status" value="1"/>
</dbReference>
<reference evidence="9 10" key="1">
    <citation type="submission" date="2020-06" db="EMBL/GenBank/DDBJ databases">
        <title>Taxonomy, biology and ecology of Rhodococcus bacteria occurring in California pistachio and other woody hosts as revealed by genome sequence analyses.</title>
        <authorList>
            <person name="Gai Y."/>
            <person name="Riely B."/>
        </authorList>
    </citation>
    <scope>NUCLEOTIDE SEQUENCE [LARGE SCALE GENOMIC DNA]</scope>
    <source>
        <strain evidence="9 10">BP-281</strain>
    </source>
</reference>
<dbReference type="GO" id="GO:0004359">
    <property type="term" value="F:glutaminase activity"/>
    <property type="evidence" value="ECO:0007669"/>
    <property type="project" value="UniProtKB-EC"/>
</dbReference>
<dbReference type="Proteomes" id="UP000825228">
    <property type="component" value="Unassembled WGS sequence"/>
</dbReference>
<dbReference type="InterPro" id="IPR002645">
    <property type="entry name" value="STAS_dom"/>
</dbReference>
<keyword evidence="4 6" id="KW-0378">Hydrolase</keyword>
<feature type="domain" description="Cyclic nucleotide-binding" evidence="7">
    <location>
        <begin position="479"/>
        <end position="581"/>
    </location>
</feature>
<evidence type="ECO:0000256" key="5">
    <source>
        <dbReference type="ARBA" id="ARBA00049534"/>
    </source>
</evidence>
<comment type="catalytic activity">
    <reaction evidence="5 6">
        <text>L-glutamine + H2O = L-glutamate + NH4(+)</text>
        <dbReference type="Rhea" id="RHEA:15889"/>
        <dbReference type="ChEBI" id="CHEBI:15377"/>
        <dbReference type="ChEBI" id="CHEBI:28938"/>
        <dbReference type="ChEBI" id="CHEBI:29985"/>
        <dbReference type="ChEBI" id="CHEBI:58359"/>
        <dbReference type="EC" id="3.5.1.2"/>
    </reaction>
</comment>
<evidence type="ECO:0000259" key="8">
    <source>
        <dbReference type="PROSITE" id="PS50801"/>
    </source>
</evidence>
<keyword evidence="6" id="KW-0007">Acetylation</keyword>
<dbReference type="InterPro" id="IPR015868">
    <property type="entry name" value="Glutaminase"/>
</dbReference>
<feature type="binding site" evidence="6">
    <location>
        <position position="64"/>
    </location>
    <ligand>
        <name>substrate</name>
    </ligand>
</feature>
<dbReference type="EC" id="3.5.1.2" evidence="3 6"/>
<dbReference type="InterPro" id="IPR000595">
    <property type="entry name" value="cNMP-bd_dom"/>
</dbReference>
<keyword evidence="10" id="KW-1185">Reference proteome</keyword>
<comment type="subunit">
    <text evidence="2 6">Homotetramer.</text>
</comment>
<proteinExistence type="inferred from homology"/>
<dbReference type="Gene3D" id="3.30.750.24">
    <property type="entry name" value="STAS domain"/>
    <property type="match status" value="1"/>
</dbReference>
<protein>
    <recommendedName>
        <fullName evidence="3 6">Glutaminase</fullName>
        <ecNumber evidence="3 6">3.5.1.2</ecNumber>
    </recommendedName>
</protein>
<evidence type="ECO:0000256" key="1">
    <source>
        <dbReference type="ARBA" id="ARBA00011076"/>
    </source>
</evidence>
<evidence type="ECO:0000313" key="10">
    <source>
        <dbReference type="Proteomes" id="UP000825228"/>
    </source>
</evidence>
<dbReference type="Gene3D" id="2.60.120.10">
    <property type="entry name" value="Jelly Rolls"/>
    <property type="match status" value="1"/>
</dbReference>
<dbReference type="SMART" id="SM00100">
    <property type="entry name" value="cNMP"/>
    <property type="match status" value="1"/>
</dbReference>
<dbReference type="EMBL" id="JABUBU010000002">
    <property type="protein sequence ID" value="MBY6366316.1"/>
    <property type="molecule type" value="Genomic_DNA"/>
</dbReference>
<dbReference type="InterPro" id="IPR018490">
    <property type="entry name" value="cNMP-bd_dom_sf"/>
</dbReference>
<evidence type="ECO:0000313" key="9">
    <source>
        <dbReference type="EMBL" id="MBY6366316.1"/>
    </source>
</evidence>
<feature type="binding site" evidence="6">
    <location>
        <position position="114"/>
    </location>
    <ligand>
        <name>substrate</name>
    </ligand>
</feature>
<feature type="binding site" evidence="6">
    <location>
        <position position="259"/>
    </location>
    <ligand>
        <name>substrate</name>
    </ligand>
</feature>
<dbReference type="SUPFAM" id="SSF51206">
    <property type="entry name" value="cAMP-binding domain-like"/>
    <property type="match status" value="1"/>
</dbReference>
<dbReference type="InterPro" id="IPR036513">
    <property type="entry name" value="STAS_dom_sf"/>
</dbReference>
<dbReference type="Pfam" id="PF01740">
    <property type="entry name" value="STAS"/>
    <property type="match status" value="1"/>
</dbReference>
<dbReference type="HAMAP" id="MF_00313">
    <property type="entry name" value="Glutaminase"/>
    <property type="match status" value="1"/>
</dbReference>
<comment type="similarity">
    <text evidence="1 6">Belongs to the glutaminase family.</text>
</comment>
<name>A0ABS7P1N4_9NOCA</name>
<dbReference type="InterPro" id="IPR014710">
    <property type="entry name" value="RmlC-like_jellyroll"/>
</dbReference>
<evidence type="ECO:0000256" key="6">
    <source>
        <dbReference type="HAMAP-Rule" id="MF_00313"/>
    </source>
</evidence>
<dbReference type="NCBIfam" id="TIGR03814">
    <property type="entry name" value="Gln_ase"/>
    <property type="match status" value="1"/>
</dbReference>
<evidence type="ECO:0000256" key="2">
    <source>
        <dbReference type="ARBA" id="ARBA00011881"/>
    </source>
</evidence>
<dbReference type="PROSITE" id="PS50801">
    <property type="entry name" value="STAS"/>
    <property type="match status" value="1"/>
</dbReference>
<dbReference type="RefSeq" id="WP_222683632.1">
    <property type="nucleotide sequence ID" value="NZ_JABUBT010000003.1"/>
</dbReference>
<comment type="caution">
    <text evidence="9">The sequence shown here is derived from an EMBL/GenBank/DDBJ whole genome shotgun (WGS) entry which is preliminary data.</text>
</comment>
<sequence length="615" mass="65544">MTDVVQHILEDVYALCAADTSGAVADYIPELATADPDRFGICLTTADGYVYEVGDTRVPFTVQSVSKPFTYALALADRGEEAVAAKIDVEPSGEPFNEISLDPVTERPRNPMINAGAITAASLVAGDTPDEQFDRIRRSFSRFAGRDLELDAAVHASESATGHRNRAIGHMLRSFGVVESDPDAAVDLYFRQCSLIVTGRDVAVMAATLANNGTNPCTRDRAADPVLIERVLSVMTTCGMYDGAGDWVNRVGLPAKSGVAGSVMAVLPGQLGISVYSPRLDGHGNSVRGVLACRELSRRLELHFLHVGRAARSAVRARYSIVDAPSRRRRTAAEQRTLTERGTRSRIFELHGDLLFSAAESVVRAVSPPAVTTATDASTADRPLDAVVLDMRRVDDVSDVARSMLDALAEQLRASGCAAGLVDPRGTMAHTVSTLDPDGSGRVFSTLDSALTWAEDVVLDRWCDGPRQATEVTLDDHPVLASSSRGNRNRIAALTTTSTYPAGTVVADIGDPALGLALVLAGRVTVEFVSTDGVVRPVSTLSAGMSFGEIPLVRRTEFGLRITAVEDTTVAVLAPADFERLRADDPAATADLVITLLDRAYEQVETIVGALRRVA</sequence>
<dbReference type="SUPFAM" id="SSF52091">
    <property type="entry name" value="SpoIIaa-like"/>
    <property type="match status" value="1"/>
</dbReference>
<gene>
    <name evidence="6 9" type="primary">glsA</name>
    <name evidence="9" type="ORF">HQ603_06070</name>
</gene>
<evidence type="ECO:0000256" key="4">
    <source>
        <dbReference type="ARBA" id="ARBA00022801"/>
    </source>
</evidence>
<dbReference type="Pfam" id="PF00027">
    <property type="entry name" value="cNMP_binding"/>
    <property type="match status" value="1"/>
</dbReference>
<dbReference type="SUPFAM" id="SSF56601">
    <property type="entry name" value="beta-lactamase/transpeptidase-like"/>
    <property type="match status" value="1"/>
</dbReference>
<feature type="binding site" evidence="6">
    <location>
        <position position="189"/>
    </location>
    <ligand>
        <name>substrate</name>
    </ligand>
</feature>
<dbReference type="CDD" id="cd00038">
    <property type="entry name" value="CAP_ED"/>
    <property type="match status" value="1"/>
</dbReference>
<organism evidence="9 10">
    <name type="scientific">Rhodococcoides corynebacterioides</name>
    <dbReference type="NCBI Taxonomy" id="53972"/>
    <lineage>
        <taxon>Bacteria</taxon>
        <taxon>Bacillati</taxon>
        <taxon>Actinomycetota</taxon>
        <taxon>Actinomycetes</taxon>
        <taxon>Mycobacteriales</taxon>
        <taxon>Nocardiaceae</taxon>
        <taxon>Rhodococcoides</taxon>
    </lineage>
</organism>
<feature type="binding site" evidence="6">
    <location>
        <position position="165"/>
    </location>
    <ligand>
        <name>substrate</name>
    </ligand>
</feature>
<dbReference type="PANTHER" id="PTHR12544">
    <property type="entry name" value="GLUTAMINASE"/>
    <property type="match status" value="1"/>
</dbReference>
<feature type="domain" description="STAS" evidence="8">
    <location>
        <begin position="347"/>
        <end position="454"/>
    </location>
</feature>